<evidence type="ECO:0000313" key="3">
    <source>
        <dbReference type="EMBL" id="GAE37581.1"/>
    </source>
</evidence>
<reference evidence="3 4" key="1">
    <citation type="journal article" date="2014" name="Genome Announc.">
        <title>Draft Genome Sequences of Three Alkaliphilic Bacillus Strains, Bacillus wakoensis JCM 9140T, Bacillus akibai JCM 9157T, and Bacillus hemicellulosilyticus JCM 9152T.</title>
        <authorList>
            <person name="Yuki M."/>
            <person name="Oshima K."/>
            <person name="Suda W."/>
            <person name="Oshida Y."/>
            <person name="Kitamura K."/>
            <person name="Iida T."/>
            <person name="Hattori M."/>
            <person name="Ohkuma M."/>
        </authorList>
    </citation>
    <scope>NUCLEOTIDE SEQUENCE [LARGE SCALE GENOMIC DNA]</scope>
    <source>
        <strain evidence="3 4">JCM 9157</strain>
    </source>
</reference>
<evidence type="ECO:0008006" key="5">
    <source>
        <dbReference type="Google" id="ProtNLM"/>
    </source>
</evidence>
<feature type="domain" description="TnsA endonuclease N-terminal" evidence="2">
    <location>
        <begin position="74"/>
        <end position="169"/>
    </location>
</feature>
<dbReference type="InterPro" id="IPR036388">
    <property type="entry name" value="WH-like_DNA-bd_sf"/>
</dbReference>
<organism evidence="3 4">
    <name type="scientific">Halalkalibacter akibai (strain ATCC 43226 / DSM 21942 / CIP 109018 / JCM 9157 / 1139)</name>
    <name type="common">Bacillus akibai</name>
    <dbReference type="NCBI Taxonomy" id="1236973"/>
    <lineage>
        <taxon>Bacteria</taxon>
        <taxon>Bacillati</taxon>
        <taxon>Bacillota</taxon>
        <taxon>Bacilli</taxon>
        <taxon>Bacillales</taxon>
        <taxon>Bacillaceae</taxon>
        <taxon>Halalkalibacter</taxon>
    </lineage>
</organism>
<dbReference type="InterPro" id="IPR014833">
    <property type="entry name" value="TnsA_N"/>
</dbReference>
<evidence type="ECO:0000259" key="2">
    <source>
        <dbReference type="Pfam" id="PF08722"/>
    </source>
</evidence>
<dbReference type="RefSeq" id="WP_035668537.1">
    <property type="nucleotide sequence ID" value="NZ_BAUV01000088.1"/>
</dbReference>
<dbReference type="SUPFAM" id="SSF52980">
    <property type="entry name" value="Restriction endonuclease-like"/>
    <property type="match status" value="1"/>
</dbReference>
<dbReference type="GO" id="GO:0003676">
    <property type="term" value="F:nucleic acid binding"/>
    <property type="evidence" value="ECO:0007669"/>
    <property type="project" value="InterPro"/>
</dbReference>
<dbReference type="InterPro" id="IPR011335">
    <property type="entry name" value="Restrct_endonuc-II-like"/>
</dbReference>
<evidence type="ECO:0000313" key="4">
    <source>
        <dbReference type="Proteomes" id="UP000018896"/>
    </source>
</evidence>
<dbReference type="InterPro" id="IPR011856">
    <property type="entry name" value="tRNA_endonuc-like_dom_sf"/>
</dbReference>
<dbReference type="Pfam" id="PF08721">
    <property type="entry name" value="Tn7_Tnp_TnsA_C"/>
    <property type="match status" value="1"/>
</dbReference>
<dbReference type="InterPro" id="IPR014832">
    <property type="entry name" value="TnsA_C"/>
</dbReference>
<evidence type="ECO:0000259" key="1">
    <source>
        <dbReference type="Pfam" id="PF08721"/>
    </source>
</evidence>
<protein>
    <recommendedName>
        <fullName evidence="5">Heteromeric transposase endonuclease subunit TnsA</fullName>
    </recommendedName>
</protein>
<sequence length="270" mass="31931">MAKFQYDWSDARLSRFLKEGRGKGEGSIYKPWLNVNDISGKGRVARIQGNKVGRIHHFLSDMQKKVFYMYEYENNVIDIREHYPLLDLLEIDGLLDPKMKTRLIDKKTSLPHIITTTFLIVLKEDGKERFIARSVKLSRELEKNSVIESYEIQRRYWNYKGIDYGIITEIEIPEQYCKNLEWIHPAYDLSNYGFMQEQTSAYGKLLIERLKDGSNRLRNVFDQFDQDYQFETGTGLLLFKHLLAKRRVNVDLYREIDLDSTTDSLFIDSE</sequence>
<dbReference type="OrthoDB" id="5291587at2"/>
<dbReference type="Gene3D" id="3.40.1350.10">
    <property type="match status" value="1"/>
</dbReference>
<accession>W4QZS6</accession>
<keyword evidence="4" id="KW-1185">Reference proteome</keyword>
<proteinExistence type="predicted"/>
<dbReference type="EMBL" id="BAUV01000088">
    <property type="protein sequence ID" value="GAE37581.1"/>
    <property type="molecule type" value="Genomic_DNA"/>
</dbReference>
<dbReference type="CDD" id="cd22362">
    <property type="entry name" value="TnsA_endonuclease-like"/>
    <property type="match status" value="1"/>
</dbReference>
<gene>
    <name evidence="3" type="ORF">JCM9157_4893</name>
</gene>
<comment type="caution">
    <text evidence="3">The sequence shown here is derived from an EMBL/GenBank/DDBJ whole genome shotgun (WGS) entry which is preliminary data.</text>
</comment>
<dbReference type="Gene3D" id="1.10.10.10">
    <property type="entry name" value="Winged helix-like DNA-binding domain superfamily/Winged helix DNA-binding domain"/>
    <property type="match status" value="1"/>
</dbReference>
<dbReference type="AlphaFoldDB" id="W4QZS6"/>
<dbReference type="Proteomes" id="UP000018896">
    <property type="component" value="Unassembled WGS sequence"/>
</dbReference>
<dbReference type="STRING" id="1236973.JCM9157_4893"/>
<name>W4QZS6_HALA3</name>
<dbReference type="eggNOG" id="ENOG502Z9E1">
    <property type="taxonomic scope" value="Bacteria"/>
</dbReference>
<feature type="domain" description="TnsA endonuclease C-terminal" evidence="1">
    <location>
        <begin position="171"/>
        <end position="252"/>
    </location>
</feature>
<dbReference type="Pfam" id="PF08722">
    <property type="entry name" value="Tn7_TnsA-like_N"/>
    <property type="match status" value="1"/>
</dbReference>